<evidence type="ECO:0000256" key="4">
    <source>
        <dbReference type="ARBA" id="ARBA00023098"/>
    </source>
</evidence>
<keyword evidence="2 11" id="KW-0444">Lipid biosynthesis</keyword>
<dbReference type="EMBL" id="MKIE01000001">
    <property type="protein sequence ID" value="OHW63166.1"/>
    <property type="molecule type" value="Genomic_DNA"/>
</dbReference>
<feature type="chain" id="PRO_5023522212" description="Phosphatidylserine decarboxylase alpha chain" evidence="11">
    <location>
        <begin position="258"/>
        <end position="298"/>
    </location>
</feature>
<keyword evidence="9 11" id="KW-1208">Phospholipid metabolism</keyword>
<keyword evidence="13" id="KW-1185">Reference proteome</keyword>
<evidence type="ECO:0000256" key="6">
    <source>
        <dbReference type="ARBA" id="ARBA00023145"/>
    </source>
</evidence>
<dbReference type="RefSeq" id="WP_071060464.1">
    <property type="nucleotide sequence ID" value="NZ_MKIE01000001.1"/>
</dbReference>
<evidence type="ECO:0000256" key="1">
    <source>
        <dbReference type="ARBA" id="ARBA00005189"/>
    </source>
</evidence>
<gene>
    <name evidence="11 12" type="primary">psd</name>
    <name evidence="12" type="ORF">EUAN_00300</name>
</gene>
<dbReference type="OrthoDB" id="9802030at2"/>
<evidence type="ECO:0000256" key="5">
    <source>
        <dbReference type="ARBA" id="ARBA00023136"/>
    </source>
</evidence>
<comment type="cofactor">
    <cofactor evidence="11">
        <name>pyruvate</name>
        <dbReference type="ChEBI" id="CHEBI:15361"/>
    </cofactor>
    <text evidence="11">Binds 1 pyruvoyl group covalently per subunit.</text>
</comment>
<evidence type="ECO:0000313" key="13">
    <source>
        <dbReference type="Proteomes" id="UP000180254"/>
    </source>
</evidence>
<dbReference type="InterPro" id="IPR003817">
    <property type="entry name" value="PS_Dcarbxylase"/>
</dbReference>
<feature type="modified residue" description="Pyruvic acid (Ser); by autocatalysis" evidence="11">
    <location>
        <position position="258"/>
    </location>
</feature>
<keyword evidence="7 11" id="KW-0594">Phospholipid biosynthesis</keyword>
<comment type="caution">
    <text evidence="12">The sequence shown here is derived from an EMBL/GenBank/DDBJ whole genome shotgun (WGS) entry which is preliminary data.</text>
</comment>
<name>A0A1S1V986_9FIRM</name>
<evidence type="ECO:0000256" key="2">
    <source>
        <dbReference type="ARBA" id="ARBA00022516"/>
    </source>
</evidence>
<dbReference type="Proteomes" id="UP000180254">
    <property type="component" value="Unassembled WGS sequence"/>
</dbReference>
<dbReference type="STRING" id="39480.EUAN_00300"/>
<keyword evidence="6 11" id="KW-0865">Zymogen</keyword>
<comment type="similarity">
    <text evidence="11">Belongs to the phosphatidylserine decarboxylase family. PSD-B subfamily. Prokaryotic type II sub-subfamily.</text>
</comment>
<accession>A0A1S1V986</accession>
<evidence type="ECO:0000256" key="11">
    <source>
        <dbReference type="HAMAP-Rule" id="MF_00663"/>
    </source>
</evidence>
<keyword evidence="8 11" id="KW-0456">Lyase</keyword>
<comment type="pathway">
    <text evidence="11">Phospholipid metabolism; phosphatidylethanolamine biosynthesis; phosphatidylethanolamine from CDP-diacylglycerol: step 2/2.</text>
</comment>
<feature type="site" description="Cleavage (non-hydrolytic); by autocatalysis" evidence="11">
    <location>
        <begin position="257"/>
        <end position="258"/>
    </location>
</feature>
<dbReference type="EC" id="4.1.1.65" evidence="11"/>
<dbReference type="GO" id="GO:0005886">
    <property type="term" value="C:plasma membrane"/>
    <property type="evidence" value="ECO:0007669"/>
    <property type="project" value="UniProtKB-SubCell"/>
</dbReference>
<comment type="catalytic activity">
    <reaction evidence="11">
        <text>a 1,2-diacyl-sn-glycero-3-phospho-L-serine + H(+) = a 1,2-diacyl-sn-glycero-3-phosphoethanolamine + CO2</text>
        <dbReference type="Rhea" id="RHEA:20828"/>
        <dbReference type="ChEBI" id="CHEBI:15378"/>
        <dbReference type="ChEBI" id="CHEBI:16526"/>
        <dbReference type="ChEBI" id="CHEBI:57262"/>
        <dbReference type="ChEBI" id="CHEBI:64612"/>
        <dbReference type="EC" id="4.1.1.65"/>
    </reaction>
</comment>
<dbReference type="Pfam" id="PF02666">
    <property type="entry name" value="PS_Dcarbxylase"/>
    <property type="match status" value="1"/>
</dbReference>
<dbReference type="NCBIfam" id="TIGR00163">
    <property type="entry name" value="PS_decarb"/>
    <property type="match status" value="1"/>
</dbReference>
<dbReference type="AlphaFoldDB" id="A0A1S1V986"/>
<comment type="pathway">
    <text evidence="1">Lipid metabolism.</text>
</comment>
<evidence type="ECO:0000256" key="8">
    <source>
        <dbReference type="ARBA" id="ARBA00023239"/>
    </source>
</evidence>
<dbReference type="InterPro" id="IPR033177">
    <property type="entry name" value="PSD-B"/>
</dbReference>
<sequence>MDIYYIDRSSGEKKKELVAGEKLMRWTFESRPGMFFLEAIVKKKLISSLYGSFQNTYLSRRKIDKFVSEFKIDLSESSREHSKEYRSFNDFFTRKLKPDARTVDSSADSLISPSDGKMLAYQDIDIDSLYQIKGSTFSLSELLGSAELAEEYRKGTFLIVRLAPSDYHRFHFVDDCTVASHSNIDGDFYSVNPISLKSIEKVFCRNKRELSVLDTHNFGKVLYLEVGATFVGSIVQTFKRNSGQKRGDEKGYFKFGGSTVLLLLKERSVEIDSDILRNTALGFETSVRMGEKIGCRID</sequence>
<feature type="active site" description="Charge relay system; for autoendoproteolytic cleavage activity" evidence="11">
    <location>
        <position position="258"/>
    </location>
</feature>
<dbReference type="HAMAP" id="MF_00663">
    <property type="entry name" value="PS_decarb_PSD_B_type2"/>
    <property type="match status" value="1"/>
</dbReference>
<dbReference type="NCBIfam" id="NF001941">
    <property type="entry name" value="PRK00723.1"/>
    <property type="match status" value="1"/>
</dbReference>
<comment type="function">
    <text evidence="11">Catalyzes the formation of phosphatidylethanolamine (PtdEtn) from phosphatidylserine (PtdSer).</text>
</comment>
<dbReference type="InterPro" id="IPR033179">
    <property type="entry name" value="PSD_type2_pro"/>
</dbReference>
<evidence type="ECO:0000256" key="3">
    <source>
        <dbReference type="ARBA" id="ARBA00022793"/>
    </source>
</evidence>
<dbReference type="GO" id="GO:0006646">
    <property type="term" value="P:phosphatidylethanolamine biosynthetic process"/>
    <property type="evidence" value="ECO:0007669"/>
    <property type="project" value="UniProtKB-UniRule"/>
</dbReference>
<feature type="active site" description="Charge relay system; for autoendoproteolytic cleavage activity" evidence="11">
    <location>
        <position position="115"/>
    </location>
</feature>
<comment type="subunit">
    <text evidence="11">Heterodimer of a large membrane-associated beta subunit and a small pyruvoyl-containing alpha subunit.</text>
</comment>
<evidence type="ECO:0000256" key="9">
    <source>
        <dbReference type="ARBA" id="ARBA00023264"/>
    </source>
</evidence>
<dbReference type="PANTHER" id="PTHR10067:SF17">
    <property type="entry name" value="PHOSPHATIDYLSERINE DECARBOXYLASE PROENZYME 2"/>
    <property type="match status" value="1"/>
</dbReference>
<reference evidence="12 13" key="1">
    <citation type="submission" date="2016-09" db="EMBL/GenBank/DDBJ databases">
        <title>Genome sequence of Eubacterium angustum.</title>
        <authorList>
            <person name="Poehlein A."/>
            <person name="Daniel R."/>
        </authorList>
    </citation>
    <scope>NUCLEOTIDE SEQUENCE [LARGE SCALE GENOMIC DNA]</scope>
    <source>
        <strain evidence="12 13">DSM 1989</strain>
    </source>
</reference>
<protein>
    <recommendedName>
        <fullName evidence="11">Phosphatidylserine decarboxylase proenzyme</fullName>
        <ecNumber evidence="11">4.1.1.65</ecNumber>
    </recommendedName>
    <component>
        <recommendedName>
            <fullName evidence="11">Phosphatidylserine decarboxylase alpha chain</fullName>
        </recommendedName>
    </component>
    <component>
        <recommendedName>
            <fullName evidence="11">Phosphatidylserine decarboxylase beta chain</fullName>
        </recommendedName>
    </component>
</protein>
<organism evidence="12 13">
    <name type="scientific">Andreesenia angusta</name>
    <dbReference type="NCBI Taxonomy" id="39480"/>
    <lineage>
        <taxon>Bacteria</taxon>
        <taxon>Bacillati</taxon>
        <taxon>Bacillota</taxon>
        <taxon>Tissierellia</taxon>
        <taxon>Tissierellales</taxon>
        <taxon>Gottschalkiaceae</taxon>
        <taxon>Andreesenia</taxon>
    </lineage>
</organism>
<keyword evidence="3 11" id="KW-0210">Decarboxylase</keyword>
<evidence type="ECO:0000256" key="10">
    <source>
        <dbReference type="ARBA" id="ARBA00023317"/>
    </source>
</evidence>
<comment type="PTM">
    <text evidence="11">Is synthesized initially as an inactive proenzyme. Formation of the active enzyme involves a self-maturation process in which the active site pyruvoyl group is generated from an internal serine residue via an autocatalytic post-translational modification. Two non-identical subunits are generated from the proenzyme in this reaction, and the pyruvate is formed at the N-terminus of the alpha chain, which is derived from the carboxyl end of the proenzyme. The autoendoproteolytic cleavage occurs by a canonical serine protease mechanism, in which the side chain hydroxyl group of the serine supplies its oxygen atom to form the C-terminus of the beta chain, while the remainder of the serine residue undergoes an oxidative deamination to produce ammonia and the pyruvoyl prosthetic group on the alpha chain. During this reaction, the Ser that is part of the protease active site of the proenzyme becomes the pyruvoyl prosthetic group, which constitutes an essential element of the active site of the mature decarboxylase.</text>
</comment>
<keyword evidence="5 11" id="KW-0472">Membrane</keyword>
<comment type="subcellular location">
    <subcellularLocation>
        <location evidence="11">Cell membrane</location>
        <topology evidence="11">Peripheral membrane protein</topology>
    </subcellularLocation>
</comment>
<evidence type="ECO:0000256" key="7">
    <source>
        <dbReference type="ARBA" id="ARBA00023209"/>
    </source>
</evidence>
<keyword evidence="4 11" id="KW-0443">Lipid metabolism</keyword>
<evidence type="ECO:0000313" key="12">
    <source>
        <dbReference type="EMBL" id="OHW63166.1"/>
    </source>
</evidence>
<dbReference type="GO" id="GO:0004609">
    <property type="term" value="F:phosphatidylserine decarboxylase activity"/>
    <property type="evidence" value="ECO:0007669"/>
    <property type="project" value="UniProtKB-UniRule"/>
</dbReference>
<dbReference type="UniPathway" id="UPA00558">
    <property type="reaction ID" value="UER00616"/>
</dbReference>
<keyword evidence="10 11" id="KW-0670">Pyruvate</keyword>
<feature type="active site" description="Charge relay system; for autoendoproteolytic cleavage activity" evidence="11">
    <location>
        <position position="171"/>
    </location>
</feature>
<feature type="active site" description="Schiff-base intermediate with substrate; via pyruvic acid; for decarboxylase activity" evidence="11">
    <location>
        <position position="258"/>
    </location>
</feature>
<feature type="chain" id="PRO_5023522211" description="Phosphatidylserine decarboxylase beta chain" evidence="11">
    <location>
        <begin position="1"/>
        <end position="257"/>
    </location>
</feature>
<dbReference type="PANTHER" id="PTHR10067">
    <property type="entry name" value="PHOSPHATIDYLSERINE DECARBOXYLASE"/>
    <property type="match status" value="1"/>
</dbReference>
<proteinExistence type="inferred from homology"/>
<keyword evidence="11" id="KW-1003">Cell membrane</keyword>